<dbReference type="Proteomes" id="UP000003460">
    <property type="component" value="Unassembled WGS sequence"/>
</dbReference>
<evidence type="ECO:0000313" key="2">
    <source>
        <dbReference type="EMBL" id="EEX72619.1"/>
    </source>
</evidence>
<feature type="compositionally biased region" description="Basic and acidic residues" evidence="1">
    <location>
        <begin position="24"/>
        <end position="42"/>
    </location>
</feature>
<gene>
    <name evidence="2" type="ORF">GCWU000325_00453</name>
</gene>
<organism evidence="2 3">
    <name type="scientific">Alloprevotella tannerae ATCC 51259</name>
    <dbReference type="NCBI Taxonomy" id="626522"/>
    <lineage>
        <taxon>Bacteria</taxon>
        <taxon>Pseudomonadati</taxon>
        <taxon>Bacteroidota</taxon>
        <taxon>Bacteroidia</taxon>
        <taxon>Bacteroidales</taxon>
        <taxon>Prevotellaceae</taxon>
        <taxon>Alloprevotella</taxon>
    </lineage>
</organism>
<dbReference type="EMBL" id="ACIJ02000011">
    <property type="protein sequence ID" value="EEX72619.1"/>
    <property type="molecule type" value="Genomic_DNA"/>
</dbReference>
<feature type="region of interest" description="Disordered" evidence="1">
    <location>
        <begin position="65"/>
        <end position="84"/>
    </location>
</feature>
<dbReference type="STRING" id="626522.GCWU000325_00453"/>
<reference evidence="2" key="1">
    <citation type="submission" date="2009-09" db="EMBL/GenBank/DDBJ databases">
        <authorList>
            <person name="Weinstock G."/>
            <person name="Sodergren E."/>
            <person name="Clifton S."/>
            <person name="Fulton L."/>
            <person name="Fulton B."/>
            <person name="Courtney L."/>
            <person name="Fronick C."/>
            <person name="Harrison M."/>
            <person name="Strong C."/>
            <person name="Farmer C."/>
            <person name="Delahaunty K."/>
            <person name="Markovic C."/>
            <person name="Hall O."/>
            <person name="Minx P."/>
            <person name="Tomlinson C."/>
            <person name="Mitreva M."/>
            <person name="Nelson J."/>
            <person name="Hou S."/>
            <person name="Wollam A."/>
            <person name="Pepin K.H."/>
            <person name="Johnson M."/>
            <person name="Bhonagiri V."/>
            <person name="Nash W.E."/>
            <person name="Warren W."/>
            <person name="Chinwalla A."/>
            <person name="Mardis E.R."/>
            <person name="Wilson R.K."/>
        </authorList>
    </citation>
    <scope>NUCLEOTIDE SEQUENCE [LARGE SCALE GENOMIC DNA]</scope>
    <source>
        <strain evidence="2">ATCC 51259</strain>
    </source>
</reference>
<accession>C9LE30</accession>
<dbReference type="AlphaFoldDB" id="C9LE30"/>
<evidence type="ECO:0000313" key="3">
    <source>
        <dbReference type="Proteomes" id="UP000003460"/>
    </source>
</evidence>
<name>C9LE30_9BACT</name>
<feature type="region of interest" description="Disordered" evidence="1">
    <location>
        <begin position="1"/>
        <end position="58"/>
    </location>
</feature>
<evidence type="ECO:0000256" key="1">
    <source>
        <dbReference type="SAM" id="MobiDB-lite"/>
    </source>
</evidence>
<comment type="caution">
    <text evidence="2">The sequence shown here is derived from an EMBL/GenBank/DDBJ whole genome shotgun (WGS) entry which is preliminary data.</text>
</comment>
<sequence>MPVEVSQTSIKERWELDPTGAIKNRREGAKSLHRQKDNKHASGNDTTPADYSPFRPFSDIKHHKDSQDCLRLPTRGGRNGLQDLGSAEKWDETSKISLYLFVVYKTNLYFAPRTLVRASRKHINHINK</sequence>
<proteinExistence type="predicted"/>
<protein>
    <submittedName>
        <fullName evidence="2">Uncharacterized protein</fullName>
    </submittedName>
</protein>
<dbReference type="HOGENOM" id="CLU_1957583_0_0_10"/>
<keyword evidence="3" id="KW-1185">Reference proteome</keyword>